<evidence type="ECO:0000256" key="5">
    <source>
        <dbReference type="ARBA" id="ARBA00023163"/>
    </source>
</evidence>
<organism evidence="9 10">
    <name type="scientific">Chloropicon primus</name>
    <dbReference type="NCBI Taxonomy" id="1764295"/>
    <lineage>
        <taxon>Eukaryota</taxon>
        <taxon>Viridiplantae</taxon>
        <taxon>Chlorophyta</taxon>
        <taxon>Chloropicophyceae</taxon>
        <taxon>Chloropicales</taxon>
        <taxon>Chloropicaceae</taxon>
        <taxon>Chloropicon</taxon>
    </lineage>
</organism>
<evidence type="ECO:0000256" key="3">
    <source>
        <dbReference type="ARBA" id="ARBA00023054"/>
    </source>
</evidence>
<dbReference type="AlphaFoldDB" id="A0A5B8MLW4"/>
<accession>A0A5B8MLW4</accession>
<proteinExistence type="predicted"/>
<dbReference type="PANTHER" id="PTHR46373:SF2">
    <property type="entry name" value="RWP-RK DOMAIN-CONTAINING PROTEIN"/>
    <property type="match status" value="1"/>
</dbReference>
<keyword evidence="4" id="KW-0238">DNA-binding</keyword>
<keyword evidence="10" id="KW-1185">Reference proteome</keyword>
<dbReference type="InterPro" id="IPR044607">
    <property type="entry name" value="RKD-like"/>
</dbReference>
<feature type="compositionally biased region" description="Low complexity" evidence="7">
    <location>
        <begin position="120"/>
        <end position="131"/>
    </location>
</feature>
<keyword evidence="6" id="KW-0539">Nucleus</keyword>
<evidence type="ECO:0000256" key="7">
    <source>
        <dbReference type="SAM" id="MobiDB-lite"/>
    </source>
</evidence>
<feature type="region of interest" description="Disordered" evidence="7">
    <location>
        <begin position="109"/>
        <end position="139"/>
    </location>
</feature>
<evidence type="ECO:0000256" key="2">
    <source>
        <dbReference type="ARBA" id="ARBA00023015"/>
    </source>
</evidence>
<dbReference type="PANTHER" id="PTHR46373">
    <property type="entry name" value="PROTEIN RKD4"/>
    <property type="match status" value="1"/>
</dbReference>
<sequence>MRKSTLNGYVSKVRGLSKKEISSHFHLPIIVAAKKLRVCVTALKSRCRQLGISRWPYRKVKKVDSVIKALVDQKSELRLQKSAEKGYLQNALDIRNHILSNPNSTAHLQIKKKKNPLNLSDDTSSGDTSSDQLPQDAPGSLLKTAQSKISEEQARGGYNAVDKNANLNANAKAWLENNGALLQNLLTMQQGFGQAPAPMVWPQIPTAMRLVNNSCRMQERDANALNFLAYNSNLNTQNALLQMAIMQNTMPFCALQNKPQNNYVLQNRT</sequence>
<gene>
    <name evidence="9" type="ORF">A3770_06p41660</name>
</gene>
<dbReference type="PROSITE" id="PS51519">
    <property type="entry name" value="RWP_RK"/>
    <property type="match status" value="1"/>
</dbReference>
<keyword evidence="5" id="KW-0804">Transcription</keyword>
<evidence type="ECO:0000313" key="10">
    <source>
        <dbReference type="Proteomes" id="UP000316726"/>
    </source>
</evidence>
<comment type="function">
    <text evidence="1">Putative transcription factor.</text>
</comment>
<dbReference type="Pfam" id="PF02042">
    <property type="entry name" value="RWP-RK"/>
    <property type="match status" value="1"/>
</dbReference>
<dbReference type="InterPro" id="IPR003035">
    <property type="entry name" value="RWP-RK_dom"/>
</dbReference>
<reference evidence="9 10" key="1">
    <citation type="submission" date="2018-07" db="EMBL/GenBank/DDBJ databases">
        <title>The complete nuclear genome of the prasinophyte Chloropicon primus (CCMP1205).</title>
        <authorList>
            <person name="Pombert J.-F."/>
            <person name="Otis C."/>
            <person name="Turmel M."/>
            <person name="Lemieux C."/>
        </authorList>
    </citation>
    <scope>NUCLEOTIDE SEQUENCE [LARGE SCALE GENOMIC DNA]</scope>
    <source>
        <strain evidence="9 10">CCMP1205</strain>
    </source>
</reference>
<dbReference type="GO" id="GO:0003677">
    <property type="term" value="F:DNA binding"/>
    <property type="evidence" value="ECO:0007669"/>
    <property type="project" value="UniProtKB-KW"/>
</dbReference>
<protein>
    <recommendedName>
        <fullName evidence="8">RWP-RK domain-containing protein</fullName>
    </recommendedName>
</protein>
<evidence type="ECO:0000256" key="1">
    <source>
        <dbReference type="ARBA" id="ARBA00004049"/>
    </source>
</evidence>
<keyword evidence="2" id="KW-0805">Transcription regulation</keyword>
<feature type="domain" description="RWP-RK" evidence="8">
    <location>
        <begin position="1"/>
        <end position="83"/>
    </location>
</feature>
<evidence type="ECO:0000259" key="8">
    <source>
        <dbReference type="PROSITE" id="PS51519"/>
    </source>
</evidence>
<dbReference type="STRING" id="1764295.A0A5B8MLW4"/>
<evidence type="ECO:0000313" key="9">
    <source>
        <dbReference type="EMBL" id="QDZ21648.1"/>
    </source>
</evidence>
<evidence type="ECO:0000256" key="6">
    <source>
        <dbReference type="ARBA" id="ARBA00023242"/>
    </source>
</evidence>
<dbReference type="EMBL" id="CP031039">
    <property type="protein sequence ID" value="QDZ21648.1"/>
    <property type="molecule type" value="Genomic_DNA"/>
</dbReference>
<keyword evidence="3" id="KW-0175">Coiled coil</keyword>
<dbReference type="Proteomes" id="UP000316726">
    <property type="component" value="Chromosome 6"/>
</dbReference>
<dbReference type="OrthoDB" id="6270329at2759"/>
<dbReference type="GO" id="GO:0003700">
    <property type="term" value="F:DNA-binding transcription factor activity"/>
    <property type="evidence" value="ECO:0007669"/>
    <property type="project" value="InterPro"/>
</dbReference>
<name>A0A5B8MLW4_9CHLO</name>
<evidence type="ECO:0000256" key="4">
    <source>
        <dbReference type="ARBA" id="ARBA00023125"/>
    </source>
</evidence>